<protein>
    <submittedName>
        <fullName evidence="2">Uncharacterized protein</fullName>
    </submittedName>
</protein>
<evidence type="ECO:0000313" key="1">
    <source>
        <dbReference type="EMBL" id="CAF1396994.1"/>
    </source>
</evidence>
<dbReference type="EMBL" id="CAJOBA010047694">
    <property type="protein sequence ID" value="CAF4204314.1"/>
    <property type="molecule type" value="Genomic_DNA"/>
</dbReference>
<dbReference type="EMBL" id="CAJNOK010025981">
    <property type="protein sequence ID" value="CAF1396994.1"/>
    <property type="molecule type" value="Genomic_DNA"/>
</dbReference>
<evidence type="ECO:0000313" key="2">
    <source>
        <dbReference type="EMBL" id="CAF4204314.1"/>
    </source>
</evidence>
<gene>
    <name evidence="1" type="ORF">OVA965_LOCUS32854</name>
    <name evidence="2" type="ORF">TMI583_LOCUS33722</name>
</gene>
<evidence type="ECO:0000313" key="3">
    <source>
        <dbReference type="Proteomes" id="UP000682733"/>
    </source>
</evidence>
<dbReference type="Proteomes" id="UP000682733">
    <property type="component" value="Unassembled WGS sequence"/>
</dbReference>
<organism evidence="2 3">
    <name type="scientific">Didymodactylos carnosus</name>
    <dbReference type="NCBI Taxonomy" id="1234261"/>
    <lineage>
        <taxon>Eukaryota</taxon>
        <taxon>Metazoa</taxon>
        <taxon>Spiralia</taxon>
        <taxon>Gnathifera</taxon>
        <taxon>Rotifera</taxon>
        <taxon>Eurotatoria</taxon>
        <taxon>Bdelloidea</taxon>
        <taxon>Philodinida</taxon>
        <taxon>Philodinidae</taxon>
        <taxon>Didymodactylos</taxon>
    </lineage>
</organism>
<sequence length="102" mass="11996">MQPFVPLRAVLIGSGVLVNDDGFRILPTLVKYENDLTRWTIQFYKWMWNNIEGFVQKTPTRHTNQHEKIPHKLLHDRNMQSVSAKTLSFESTRYCFIVIASM</sequence>
<dbReference type="AlphaFoldDB" id="A0A8S2SJ02"/>
<comment type="caution">
    <text evidence="2">The sequence shown here is derived from an EMBL/GenBank/DDBJ whole genome shotgun (WGS) entry which is preliminary data.</text>
</comment>
<reference evidence="2" key="1">
    <citation type="submission" date="2021-02" db="EMBL/GenBank/DDBJ databases">
        <authorList>
            <person name="Nowell W R."/>
        </authorList>
    </citation>
    <scope>NUCLEOTIDE SEQUENCE</scope>
</reference>
<accession>A0A8S2SJ02</accession>
<feature type="non-terminal residue" evidence="2">
    <location>
        <position position="1"/>
    </location>
</feature>
<dbReference type="Proteomes" id="UP000677228">
    <property type="component" value="Unassembled WGS sequence"/>
</dbReference>
<proteinExistence type="predicted"/>
<name>A0A8S2SJ02_9BILA</name>